<dbReference type="InterPro" id="IPR003615">
    <property type="entry name" value="HNH_nuc"/>
</dbReference>
<dbReference type="GO" id="GO:0004519">
    <property type="term" value="F:endonuclease activity"/>
    <property type="evidence" value="ECO:0007669"/>
    <property type="project" value="InterPro"/>
</dbReference>
<evidence type="ECO:0000313" key="2">
    <source>
        <dbReference type="EMBL" id="QHT79360.1"/>
    </source>
</evidence>
<dbReference type="GO" id="GO:0008270">
    <property type="term" value="F:zinc ion binding"/>
    <property type="evidence" value="ECO:0007669"/>
    <property type="project" value="InterPro"/>
</dbReference>
<proteinExistence type="predicted"/>
<evidence type="ECO:0000259" key="1">
    <source>
        <dbReference type="SMART" id="SM00507"/>
    </source>
</evidence>
<sequence>MKLNPNLRSFPLTTRKAILRRQGNKCANKKCHWRCAYPLFPIWAFETDHIREFSQGGRTTLENGQVLCRGCHQKKSRAYASERWITRIFKQDDRAINILMSFKSF</sequence>
<accession>A0A6C0HG74</accession>
<dbReference type="SMART" id="SM00507">
    <property type="entry name" value="HNHc"/>
    <property type="match status" value="1"/>
</dbReference>
<dbReference type="InterPro" id="IPR002711">
    <property type="entry name" value="HNH"/>
</dbReference>
<dbReference type="CDD" id="cd00085">
    <property type="entry name" value="HNHc"/>
    <property type="match status" value="1"/>
</dbReference>
<dbReference type="Pfam" id="PF01844">
    <property type="entry name" value="HNH"/>
    <property type="match status" value="1"/>
</dbReference>
<dbReference type="AlphaFoldDB" id="A0A6C0HG74"/>
<organism evidence="2">
    <name type="scientific">viral metagenome</name>
    <dbReference type="NCBI Taxonomy" id="1070528"/>
    <lineage>
        <taxon>unclassified sequences</taxon>
        <taxon>metagenomes</taxon>
        <taxon>organismal metagenomes</taxon>
    </lineage>
</organism>
<dbReference type="EMBL" id="MN739948">
    <property type="protein sequence ID" value="QHT79360.1"/>
    <property type="molecule type" value="Genomic_DNA"/>
</dbReference>
<dbReference type="GO" id="GO:0003676">
    <property type="term" value="F:nucleic acid binding"/>
    <property type="evidence" value="ECO:0007669"/>
    <property type="project" value="InterPro"/>
</dbReference>
<reference evidence="2" key="1">
    <citation type="journal article" date="2020" name="Nature">
        <title>Giant virus diversity and host interactions through global metagenomics.</title>
        <authorList>
            <person name="Schulz F."/>
            <person name="Roux S."/>
            <person name="Paez-Espino D."/>
            <person name="Jungbluth S."/>
            <person name="Walsh D.A."/>
            <person name="Denef V.J."/>
            <person name="McMahon K.D."/>
            <person name="Konstantinidis K.T."/>
            <person name="Eloe-Fadrosh E.A."/>
            <person name="Kyrpides N.C."/>
            <person name="Woyke T."/>
        </authorList>
    </citation>
    <scope>NUCLEOTIDE SEQUENCE</scope>
    <source>
        <strain evidence="2">GVMAG-M-3300023179-99</strain>
    </source>
</reference>
<name>A0A6C0HG74_9ZZZZ</name>
<feature type="domain" description="HNH nuclease" evidence="1">
    <location>
        <begin position="25"/>
        <end position="73"/>
    </location>
</feature>
<protein>
    <recommendedName>
        <fullName evidence="1">HNH nuclease domain-containing protein</fullName>
    </recommendedName>
</protein>
<dbReference type="Gene3D" id="1.10.30.50">
    <property type="match status" value="1"/>
</dbReference>